<organism evidence="1 2">
    <name type="scientific">Clytia hemisphaerica</name>
    <dbReference type="NCBI Taxonomy" id="252671"/>
    <lineage>
        <taxon>Eukaryota</taxon>
        <taxon>Metazoa</taxon>
        <taxon>Cnidaria</taxon>
        <taxon>Hydrozoa</taxon>
        <taxon>Hydroidolina</taxon>
        <taxon>Leptothecata</taxon>
        <taxon>Obeliida</taxon>
        <taxon>Clytiidae</taxon>
        <taxon>Clytia</taxon>
    </lineage>
</organism>
<dbReference type="AlphaFoldDB" id="A0A7M5V1K1"/>
<accession>A0A7M5V1K1</accession>
<evidence type="ECO:0000313" key="1">
    <source>
        <dbReference type="EnsemblMetazoa" id="CLYHEMP008077.1"/>
    </source>
</evidence>
<proteinExistence type="predicted"/>
<reference evidence="1" key="1">
    <citation type="submission" date="2021-01" db="UniProtKB">
        <authorList>
            <consortium name="EnsemblMetazoa"/>
        </authorList>
    </citation>
    <scope>IDENTIFICATION</scope>
</reference>
<name>A0A7M5V1K1_9CNID</name>
<dbReference type="EnsemblMetazoa" id="CLYHEMT008077.1">
    <property type="protein sequence ID" value="CLYHEMP008077.1"/>
    <property type="gene ID" value="CLYHEMG008077"/>
</dbReference>
<keyword evidence="2" id="KW-1185">Reference proteome</keyword>
<protein>
    <submittedName>
        <fullName evidence="1">Uncharacterized protein</fullName>
    </submittedName>
</protein>
<dbReference type="Proteomes" id="UP000594262">
    <property type="component" value="Unplaced"/>
</dbReference>
<evidence type="ECO:0000313" key="2">
    <source>
        <dbReference type="Proteomes" id="UP000594262"/>
    </source>
</evidence>
<sequence>MDIHKCYDFPKKIQNLKIFKTRFQSLFWQFFEKHETKKLFLNFETNFIGRRGKFCVRKWGHFYFYKNLKPKYRVLKLFEDWDEVAKFKTGKFPGGLCRKICQKYFFYWLKRLKIIFSFDKVTFQES</sequence>